<evidence type="ECO:0000256" key="1">
    <source>
        <dbReference type="ARBA" id="ARBA00006066"/>
    </source>
</evidence>
<accession>S8EC89</accession>
<dbReference type="InterPro" id="IPR003737">
    <property type="entry name" value="GlcNAc_PI_deacetylase-related"/>
</dbReference>
<dbReference type="eggNOG" id="KOG3332">
    <property type="taxonomic scope" value="Eukaryota"/>
</dbReference>
<dbReference type="GO" id="GO:0005783">
    <property type="term" value="C:endoplasmic reticulum"/>
    <property type="evidence" value="ECO:0007669"/>
    <property type="project" value="TreeGrafter"/>
</dbReference>
<feature type="non-terminal residue" evidence="3">
    <location>
        <position position="281"/>
    </location>
</feature>
<keyword evidence="4" id="KW-1185">Reference proteome</keyword>
<organism evidence="3 4">
    <name type="scientific">Fomitopsis schrenkii</name>
    <name type="common">Brown rot fungus</name>
    <dbReference type="NCBI Taxonomy" id="2126942"/>
    <lineage>
        <taxon>Eukaryota</taxon>
        <taxon>Fungi</taxon>
        <taxon>Dikarya</taxon>
        <taxon>Basidiomycota</taxon>
        <taxon>Agaricomycotina</taxon>
        <taxon>Agaricomycetes</taxon>
        <taxon>Polyporales</taxon>
        <taxon>Fomitopsis</taxon>
    </lineage>
</organism>
<evidence type="ECO:0000313" key="4">
    <source>
        <dbReference type="Proteomes" id="UP000015241"/>
    </source>
</evidence>
<comment type="similarity">
    <text evidence="1">Belongs to the PIGL family.</text>
</comment>
<dbReference type="PANTHER" id="PTHR12993">
    <property type="entry name" value="N-ACETYLGLUCOSAMINYL-PHOSPHATIDYLINOSITOL DE-N-ACETYLASE-RELATED"/>
    <property type="match status" value="1"/>
</dbReference>
<dbReference type="OrthoDB" id="440160at2759"/>
<dbReference type="GO" id="GO:0000225">
    <property type="term" value="F:N-acetylglucosaminylphosphatidylinositol deacetylase activity"/>
    <property type="evidence" value="ECO:0007669"/>
    <property type="project" value="UniProtKB-EC"/>
</dbReference>
<dbReference type="InterPro" id="IPR024078">
    <property type="entry name" value="LmbE-like_dom_sf"/>
</dbReference>
<dbReference type="GO" id="GO:0016020">
    <property type="term" value="C:membrane"/>
    <property type="evidence" value="ECO:0007669"/>
    <property type="project" value="GOC"/>
</dbReference>
<evidence type="ECO:0000256" key="2">
    <source>
        <dbReference type="ARBA" id="ARBA00012176"/>
    </source>
</evidence>
<dbReference type="EC" id="3.5.1.89" evidence="2"/>
<proteinExistence type="inferred from homology"/>
<dbReference type="GO" id="GO:0006506">
    <property type="term" value="P:GPI anchor biosynthetic process"/>
    <property type="evidence" value="ECO:0007669"/>
    <property type="project" value="UniProtKB-UniPathway"/>
</dbReference>
<feature type="non-terminal residue" evidence="3">
    <location>
        <position position="1"/>
    </location>
</feature>
<dbReference type="InParanoid" id="S8EC89"/>
<dbReference type="Gene3D" id="3.40.50.10320">
    <property type="entry name" value="LmbE-like"/>
    <property type="match status" value="1"/>
</dbReference>
<gene>
    <name evidence="3" type="ORF">FOMPIDRAFT_1083095</name>
</gene>
<name>S8EC89_FOMSC</name>
<dbReference type="UniPathway" id="UPA00196"/>
<sequence>LLLAALVVQISGPPITNYSGLDTGEPTRILLLTAHPDDECMFFAPTLLGLAKSVHRVSGPDRLLEIFSLCLSVGNADGLGTIRRDELGRSLDVLGVPSSRRWVEDRSDLQDNFTAQWDYDTIAAVIRPYVVDNGITTILTFDAYGISGHPNHVSLAYGAERLLSALPSPASGSISPPARPRLFTLVSVPLLQKYTGPWAAILSRADFVARARSVLTQTPISLAQKSAGDRGARPGPTFVAGVREYVTALRAMMQHRSQLVWFRWLYVAFSRYMWVNDWVEI</sequence>
<dbReference type="HOGENOM" id="CLU_034979_0_2_1"/>
<reference evidence="3 4" key="1">
    <citation type="journal article" date="2012" name="Science">
        <title>The Paleozoic origin of enzymatic lignin decomposition reconstructed from 31 fungal genomes.</title>
        <authorList>
            <person name="Floudas D."/>
            <person name="Binder M."/>
            <person name="Riley R."/>
            <person name="Barry K."/>
            <person name="Blanchette R.A."/>
            <person name="Henrissat B."/>
            <person name="Martinez A.T."/>
            <person name="Otillar R."/>
            <person name="Spatafora J.W."/>
            <person name="Yadav J.S."/>
            <person name="Aerts A."/>
            <person name="Benoit I."/>
            <person name="Boyd A."/>
            <person name="Carlson A."/>
            <person name="Copeland A."/>
            <person name="Coutinho P.M."/>
            <person name="de Vries R.P."/>
            <person name="Ferreira P."/>
            <person name="Findley K."/>
            <person name="Foster B."/>
            <person name="Gaskell J."/>
            <person name="Glotzer D."/>
            <person name="Gorecki P."/>
            <person name="Heitman J."/>
            <person name="Hesse C."/>
            <person name="Hori C."/>
            <person name="Igarashi K."/>
            <person name="Jurgens J.A."/>
            <person name="Kallen N."/>
            <person name="Kersten P."/>
            <person name="Kohler A."/>
            <person name="Kuees U."/>
            <person name="Kumar T.K.A."/>
            <person name="Kuo A."/>
            <person name="LaButti K."/>
            <person name="Larrondo L.F."/>
            <person name="Lindquist E."/>
            <person name="Ling A."/>
            <person name="Lombard V."/>
            <person name="Lucas S."/>
            <person name="Lundell T."/>
            <person name="Martin R."/>
            <person name="McLaughlin D.J."/>
            <person name="Morgenstern I."/>
            <person name="Morin E."/>
            <person name="Murat C."/>
            <person name="Nagy L.G."/>
            <person name="Nolan M."/>
            <person name="Ohm R.A."/>
            <person name="Patyshakuliyeva A."/>
            <person name="Rokas A."/>
            <person name="Ruiz-Duenas F.J."/>
            <person name="Sabat G."/>
            <person name="Salamov A."/>
            <person name="Samejima M."/>
            <person name="Schmutz J."/>
            <person name="Slot J.C."/>
            <person name="St John F."/>
            <person name="Stenlid J."/>
            <person name="Sun H."/>
            <person name="Sun S."/>
            <person name="Syed K."/>
            <person name="Tsang A."/>
            <person name="Wiebenga A."/>
            <person name="Young D."/>
            <person name="Pisabarro A."/>
            <person name="Eastwood D.C."/>
            <person name="Martin F."/>
            <person name="Cullen D."/>
            <person name="Grigoriev I.V."/>
            <person name="Hibbett D.S."/>
        </authorList>
    </citation>
    <scope>NUCLEOTIDE SEQUENCE</scope>
    <source>
        <strain evidence="4">FP-58527</strain>
    </source>
</reference>
<dbReference type="EMBL" id="KE504137">
    <property type="protein sequence ID" value="EPT02193.1"/>
    <property type="molecule type" value="Genomic_DNA"/>
</dbReference>
<dbReference type="PANTHER" id="PTHR12993:SF11">
    <property type="entry name" value="N-ACETYLGLUCOSAMINYL-PHOSPHATIDYLINOSITOL DE-N-ACETYLASE"/>
    <property type="match status" value="1"/>
</dbReference>
<evidence type="ECO:0000313" key="3">
    <source>
        <dbReference type="EMBL" id="EPT02193.1"/>
    </source>
</evidence>
<dbReference type="SUPFAM" id="SSF102588">
    <property type="entry name" value="LmbE-like"/>
    <property type="match status" value="1"/>
</dbReference>
<dbReference type="FunCoup" id="S8EC89">
    <property type="interactions" value="257"/>
</dbReference>
<protein>
    <recommendedName>
        <fullName evidence="2">N-acetylglucosaminylphosphatidylinositol deacetylase</fullName>
        <ecNumber evidence="2">3.5.1.89</ecNumber>
    </recommendedName>
</protein>
<dbReference type="Proteomes" id="UP000015241">
    <property type="component" value="Unassembled WGS sequence"/>
</dbReference>
<dbReference type="STRING" id="743788.S8EC89"/>
<dbReference type="Pfam" id="PF02585">
    <property type="entry name" value="PIG-L"/>
    <property type="match status" value="1"/>
</dbReference>
<dbReference type="AlphaFoldDB" id="S8EC89"/>